<evidence type="ECO:0000313" key="3">
    <source>
        <dbReference type="EMBL" id="XAN07299.1"/>
    </source>
</evidence>
<keyword evidence="4" id="KW-1185">Reference proteome</keyword>
<name>A0ABZ3FQC2_9ACTN</name>
<dbReference type="InterPro" id="IPR024455">
    <property type="entry name" value="Phage_capsid"/>
</dbReference>
<dbReference type="SUPFAM" id="SSF56563">
    <property type="entry name" value="Major capsid protein gp5"/>
    <property type="match status" value="1"/>
</dbReference>
<organism evidence="3 4">
    <name type="scientific">Ammonicoccus fulvus</name>
    <dbReference type="NCBI Taxonomy" id="3138240"/>
    <lineage>
        <taxon>Bacteria</taxon>
        <taxon>Bacillati</taxon>
        <taxon>Actinomycetota</taxon>
        <taxon>Actinomycetes</taxon>
        <taxon>Propionibacteriales</taxon>
        <taxon>Propionibacteriaceae</taxon>
        <taxon>Ammonicoccus</taxon>
    </lineage>
</organism>
<sequence length="282" mass="29110">MAAETTVTSAKAWSPDIHVHAAVDAVPDALIMQTSTVAGSIEGDEPVVRVAYVDDAAASFVAEGAVIDESDPTLAETLVHTGKIAILVRLSREQYRQMGTPEALAESVRRAIISKANTAYVSQAAPVAPAVTPPAGLTKIADIETAPAAVATSLDSLIELIAALETNGADPTHMLLSPTAWSSLSRFKTGTGSALGLLGAGVEAPARRLLGLPVLVSNAVPANTGLIIDKRAIVSAVGNVEVSVSKEAYFSSDSIGVRAVWRVGQNIVRPDRIGTFTVTEPA</sequence>
<evidence type="ECO:0000313" key="4">
    <source>
        <dbReference type="Proteomes" id="UP001442841"/>
    </source>
</evidence>
<dbReference type="RefSeq" id="WP_425308752.1">
    <property type="nucleotide sequence ID" value="NZ_CP154795.1"/>
</dbReference>
<dbReference type="Gene3D" id="3.30.2400.10">
    <property type="entry name" value="Major capsid protein gp5"/>
    <property type="match status" value="1"/>
</dbReference>
<dbReference type="Pfam" id="PF05065">
    <property type="entry name" value="Phage_capsid"/>
    <property type="match status" value="1"/>
</dbReference>
<feature type="domain" description="Phage capsid-like C-terminal" evidence="2">
    <location>
        <begin position="31"/>
        <end position="273"/>
    </location>
</feature>
<gene>
    <name evidence="3" type="ORF">AADG42_08325</name>
</gene>
<evidence type="ECO:0000256" key="1">
    <source>
        <dbReference type="ARBA" id="ARBA00004328"/>
    </source>
</evidence>
<proteinExistence type="predicted"/>
<dbReference type="EMBL" id="CP154795">
    <property type="protein sequence ID" value="XAN07299.1"/>
    <property type="molecule type" value="Genomic_DNA"/>
</dbReference>
<dbReference type="Gene3D" id="3.30.2320.10">
    <property type="entry name" value="hypothetical protein PF0899 domain"/>
    <property type="match status" value="1"/>
</dbReference>
<accession>A0ABZ3FQC2</accession>
<reference evidence="3 4" key="1">
    <citation type="submission" date="2024-04" db="EMBL/GenBank/DDBJ databases">
        <title>Isolation of an actinomycete strain from pig manure.</title>
        <authorList>
            <person name="Gong T."/>
            <person name="Yu Z."/>
            <person name="An M."/>
            <person name="Wei C."/>
            <person name="Yang W."/>
            <person name="Liu L."/>
        </authorList>
    </citation>
    <scope>NUCLEOTIDE SEQUENCE [LARGE SCALE GENOMIC DNA]</scope>
    <source>
        <strain evidence="3 4">ZF39</strain>
    </source>
</reference>
<evidence type="ECO:0000259" key="2">
    <source>
        <dbReference type="Pfam" id="PF05065"/>
    </source>
</evidence>
<dbReference type="InterPro" id="IPR054612">
    <property type="entry name" value="Phage_capsid-like_C"/>
</dbReference>
<protein>
    <submittedName>
        <fullName evidence="3">Phage major capsid protein</fullName>
    </submittedName>
</protein>
<comment type="subcellular location">
    <subcellularLocation>
        <location evidence="1">Virion</location>
    </subcellularLocation>
</comment>
<dbReference type="NCBIfam" id="TIGR01554">
    <property type="entry name" value="major_cap_HK97"/>
    <property type="match status" value="1"/>
</dbReference>
<dbReference type="Proteomes" id="UP001442841">
    <property type="component" value="Chromosome"/>
</dbReference>